<dbReference type="RefSeq" id="WP_127111374.1">
    <property type="nucleotide sequence ID" value="NZ_RZGR01000023.1"/>
</dbReference>
<keyword evidence="1" id="KW-0472">Membrane</keyword>
<feature type="transmembrane region" description="Helical" evidence="1">
    <location>
        <begin position="12"/>
        <end position="39"/>
    </location>
</feature>
<dbReference type="Proteomes" id="UP000288012">
    <property type="component" value="Unassembled WGS sequence"/>
</dbReference>
<evidence type="ECO:0000313" key="2">
    <source>
        <dbReference type="EMBL" id="RUQ84973.1"/>
    </source>
</evidence>
<dbReference type="AlphaFoldDB" id="A0A3S0XSK9"/>
<reference evidence="2 3" key="1">
    <citation type="submission" date="2018-12" db="EMBL/GenBank/DDBJ databases">
        <title>Legionella sp,whole genome shotgun sequence.</title>
        <authorList>
            <person name="Wu H."/>
        </authorList>
    </citation>
    <scope>NUCLEOTIDE SEQUENCE [LARGE SCALE GENOMIC DNA]</scope>
    <source>
        <strain evidence="3">km714</strain>
    </source>
</reference>
<feature type="transmembrane region" description="Helical" evidence="1">
    <location>
        <begin position="51"/>
        <end position="73"/>
    </location>
</feature>
<feature type="transmembrane region" description="Helical" evidence="1">
    <location>
        <begin position="85"/>
        <end position="106"/>
    </location>
</feature>
<protein>
    <submittedName>
        <fullName evidence="2">Uncharacterized protein</fullName>
    </submittedName>
</protein>
<keyword evidence="1" id="KW-0812">Transmembrane</keyword>
<proteinExistence type="predicted"/>
<sequence>MTLKIKNSPVSWSAILAGAIAGVGLNFLLNLLALGLGIVSFSVTWSGRTDFSLLGFLFFCFAAVIAMFLTGWIAGRLTPAGWARYWGVLIGFLAWSVLLIFTLMLITNMIQYSAFHTNFTSNLVQRFTDSVLL</sequence>
<keyword evidence="1" id="KW-1133">Transmembrane helix</keyword>
<name>A0A3S0XSK9_9GAMM</name>
<evidence type="ECO:0000256" key="1">
    <source>
        <dbReference type="SAM" id="Phobius"/>
    </source>
</evidence>
<dbReference type="EMBL" id="RZGR01000023">
    <property type="protein sequence ID" value="RUQ84973.1"/>
    <property type="molecule type" value="Genomic_DNA"/>
</dbReference>
<evidence type="ECO:0000313" key="3">
    <source>
        <dbReference type="Proteomes" id="UP000288012"/>
    </source>
</evidence>
<keyword evidence="3" id="KW-1185">Reference proteome</keyword>
<gene>
    <name evidence="2" type="ORF">EKM59_07895</name>
</gene>
<organism evidence="2 3">
    <name type="scientific">Legionella septentrionalis</name>
    <dbReference type="NCBI Taxonomy" id="2498109"/>
    <lineage>
        <taxon>Bacteria</taxon>
        <taxon>Pseudomonadati</taxon>
        <taxon>Pseudomonadota</taxon>
        <taxon>Gammaproteobacteria</taxon>
        <taxon>Legionellales</taxon>
        <taxon>Legionellaceae</taxon>
        <taxon>Legionella</taxon>
    </lineage>
</organism>
<comment type="caution">
    <text evidence="2">The sequence shown here is derived from an EMBL/GenBank/DDBJ whole genome shotgun (WGS) entry which is preliminary data.</text>
</comment>
<accession>A0A3S0XSK9</accession>